<gene>
    <name evidence="2" type="ORF">DS843_30000</name>
</gene>
<dbReference type="EMBL" id="QOKW01000052">
    <property type="protein sequence ID" value="KAA0675785.1"/>
    <property type="molecule type" value="Genomic_DNA"/>
</dbReference>
<feature type="signal peptide" evidence="1">
    <location>
        <begin position="1"/>
        <end position="24"/>
    </location>
</feature>
<evidence type="ECO:0000313" key="3">
    <source>
        <dbReference type="Proteomes" id="UP000480854"/>
    </source>
</evidence>
<sequence length="178" mass="18719">MTMKRRNALLSLVLLLSATGGASAQQQPSTPTLPVPSRTTANYEDWVVRCESGRDGKICESVQALAGPDGRIIAQVVIGRPAGAASDKIFVELPLGVWLPDGVAIRIGDKLTASLTFRRCLQSCLADADLPKQSLDTLVNTSQPISLGFSEGPGRPATLLISAKGLRNAHMASNAQGK</sequence>
<dbReference type="Pfam" id="PF06776">
    <property type="entry name" value="IalB"/>
    <property type="match status" value="1"/>
</dbReference>
<dbReference type="RefSeq" id="WP_149472492.1">
    <property type="nucleotide sequence ID" value="NZ_QOKW01000052.1"/>
</dbReference>
<reference evidence="2 3" key="1">
    <citation type="submission" date="2018-07" db="EMBL/GenBank/DDBJ databases">
        <title>Genome sequence of Azospirillum sp. ATCC 49961.</title>
        <authorList>
            <person name="Sant'Anna F.H."/>
            <person name="Baldani J.I."/>
            <person name="Zilli J.E."/>
            <person name="Reis V.M."/>
            <person name="Hartmann A."/>
            <person name="Cruz L."/>
            <person name="de Souza E.M."/>
            <person name="de Oliveira Pedrosa F."/>
            <person name="Passaglia L.M.P."/>
        </authorList>
    </citation>
    <scope>NUCLEOTIDE SEQUENCE [LARGE SCALE GENOMIC DNA]</scope>
    <source>
        <strain evidence="2 3">ATCC 49961</strain>
    </source>
</reference>
<keyword evidence="1" id="KW-0732">Signal</keyword>
<dbReference type="AlphaFoldDB" id="A0A9W7KN04"/>
<dbReference type="OrthoDB" id="7269060at2"/>
<dbReference type="Gene3D" id="2.60.40.1880">
    <property type="entry name" value="Invasion associated locus B (IalB) protein"/>
    <property type="match status" value="1"/>
</dbReference>
<evidence type="ECO:0000313" key="2">
    <source>
        <dbReference type="EMBL" id="KAA0675785.1"/>
    </source>
</evidence>
<organism evidence="2 3">
    <name type="scientific">Roseomonas genomospecies 6</name>
    <dbReference type="NCBI Taxonomy" id="214106"/>
    <lineage>
        <taxon>Bacteria</taxon>
        <taxon>Pseudomonadati</taxon>
        <taxon>Pseudomonadota</taxon>
        <taxon>Alphaproteobacteria</taxon>
        <taxon>Acetobacterales</taxon>
        <taxon>Roseomonadaceae</taxon>
        <taxon>Roseomonas</taxon>
    </lineage>
</organism>
<proteinExistence type="predicted"/>
<dbReference type="InterPro" id="IPR010642">
    <property type="entry name" value="Invasion_prot_B"/>
</dbReference>
<name>A0A9W7KN04_9PROT</name>
<protein>
    <submittedName>
        <fullName evidence="2">Invasion associated locus B family protein</fullName>
    </submittedName>
</protein>
<dbReference type="Proteomes" id="UP000480854">
    <property type="component" value="Unassembled WGS sequence"/>
</dbReference>
<accession>A0A9W7KN04</accession>
<evidence type="ECO:0000256" key="1">
    <source>
        <dbReference type="SAM" id="SignalP"/>
    </source>
</evidence>
<keyword evidence="3" id="KW-1185">Reference proteome</keyword>
<dbReference type="InterPro" id="IPR038696">
    <property type="entry name" value="IalB_sf"/>
</dbReference>
<comment type="caution">
    <text evidence="2">The sequence shown here is derived from an EMBL/GenBank/DDBJ whole genome shotgun (WGS) entry which is preliminary data.</text>
</comment>
<feature type="chain" id="PRO_5040779336" evidence="1">
    <location>
        <begin position="25"/>
        <end position="178"/>
    </location>
</feature>